<dbReference type="InterPro" id="IPR036691">
    <property type="entry name" value="Endo/exonu/phosph_ase_sf"/>
</dbReference>
<dbReference type="Gene3D" id="3.60.10.10">
    <property type="entry name" value="Endonuclease/exonuclease/phosphatase"/>
    <property type="match status" value="1"/>
</dbReference>
<dbReference type="AlphaFoldDB" id="A0A4C2ADS9"/>
<evidence type="ECO:0000313" key="2">
    <source>
        <dbReference type="EMBL" id="GBP97354.1"/>
    </source>
</evidence>
<organism evidence="2 3">
    <name type="scientific">Eumeta variegata</name>
    <name type="common">Bagworm moth</name>
    <name type="synonym">Eumeta japonica</name>
    <dbReference type="NCBI Taxonomy" id="151549"/>
    <lineage>
        <taxon>Eukaryota</taxon>
        <taxon>Metazoa</taxon>
        <taxon>Ecdysozoa</taxon>
        <taxon>Arthropoda</taxon>
        <taxon>Hexapoda</taxon>
        <taxon>Insecta</taxon>
        <taxon>Pterygota</taxon>
        <taxon>Neoptera</taxon>
        <taxon>Endopterygota</taxon>
        <taxon>Lepidoptera</taxon>
        <taxon>Glossata</taxon>
        <taxon>Ditrysia</taxon>
        <taxon>Tineoidea</taxon>
        <taxon>Psychidae</taxon>
        <taxon>Oiketicinae</taxon>
        <taxon>Eumeta</taxon>
    </lineage>
</organism>
<dbReference type="SUPFAM" id="SSF56219">
    <property type="entry name" value="DNase I-like"/>
    <property type="match status" value="1"/>
</dbReference>
<dbReference type="GO" id="GO:0003824">
    <property type="term" value="F:catalytic activity"/>
    <property type="evidence" value="ECO:0007669"/>
    <property type="project" value="InterPro"/>
</dbReference>
<dbReference type="InterPro" id="IPR005135">
    <property type="entry name" value="Endo/exonuclease/phosphatase"/>
</dbReference>
<protein>
    <submittedName>
        <fullName evidence="2">Retrovirus-related Pol polyprotein from type-1 retrotransposable element R1</fullName>
    </submittedName>
</protein>
<dbReference type="Pfam" id="PF14529">
    <property type="entry name" value="Exo_endo_phos_2"/>
    <property type="match status" value="1"/>
</dbReference>
<accession>A0A4C2ADS9</accession>
<evidence type="ECO:0000259" key="1">
    <source>
        <dbReference type="Pfam" id="PF14529"/>
    </source>
</evidence>
<gene>
    <name evidence="2" type="ORF">EVAR_103867_1</name>
</gene>
<comment type="caution">
    <text evidence="2">The sequence shown here is derived from an EMBL/GenBank/DDBJ whole genome shotgun (WGS) entry which is preliminary data.</text>
</comment>
<keyword evidence="3" id="KW-1185">Reference proteome</keyword>
<dbReference type="EMBL" id="BGZK01002917">
    <property type="protein sequence ID" value="GBP97354.1"/>
    <property type="molecule type" value="Genomic_DNA"/>
</dbReference>
<sequence length="406" mass="44513">MAEPPRLRIGQVNLGGSIVATQELPSVARGMGLDLVLVQEQYSGEPNLLQIGQHAKAGILACRSDTTICGLAHLFTPHCLVGHVEPCDVHVLSCYFQYSEDIDRHLDHLDRVLNTLRGKRILIGVDCNAHSPLWFCERRQYTGRGPEVEHRRQRMEGFVLGRDLIIHNQENQPRTFAGPSGESNIDLTLSTKNLSVTEWTVNDQACSSDHRLITCRVSGAERSAARAQPADEPVRFRGRQQERERYGRGLVGAAEYGRSGLWPTFGGALGISCSYRETQDQYYKDIADSGNVDPWGLAYRAASGRCLAPRGVINGLALADGYACDTQGAMSGCYVPCARTMIRVGTRRTMVCVGSGCHDSVGQGRGTAWEQSWENNRVPAPYCPGTRWNQLKNYQACLVCGAAGGC</sequence>
<evidence type="ECO:0000313" key="3">
    <source>
        <dbReference type="Proteomes" id="UP000299102"/>
    </source>
</evidence>
<feature type="domain" description="Endonuclease/exonuclease/phosphatase" evidence="1">
    <location>
        <begin position="90"/>
        <end position="213"/>
    </location>
</feature>
<dbReference type="OrthoDB" id="7382669at2759"/>
<dbReference type="Proteomes" id="UP000299102">
    <property type="component" value="Unassembled WGS sequence"/>
</dbReference>
<reference evidence="2 3" key="1">
    <citation type="journal article" date="2019" name="Commun. Biol.">
        <title>The bagworm genome reveals a unique fibroin gene that provides high tensile strength.</title>
        <authorList>
            <person name="Kono N."/>
            <person name="Nakamura H."/>
            <person name="Ohtoshi R."/>
            <person name="Tomita M."/>
            <person name="Numata K."/>
            <person name="Arakawa K."/>
        </authorList>
    </citation>
    <scope>NUCLEOTIDE SEQUENCE [LARGE SCALE GENOMIC DNA]</scope>
</reference>
<proteinExistence type="predicted"/>
<name>A0A4C2ADS9_EUMVA</name>